<sequence length="344" mass="37323">MLEGQLEAGESKEGTHPEDRCPGAGAAMEKTAAAAEVPREDGNAGEMPSLQQQITRLHQELRRQESLWADVHRKLQSHIDALRKQNLELREELRSLQRQQWEARKKPAASPHAGREPHTLALQPASGKISLLSADEETMPKHTGRKSQSATLLGQRSSPNNLAPPKPMSLKTEGINSGKTPPQEDREKSPPGRHQDRSPAPTGRPTPGAERRGVSEDGKVMHPSSRSPQNSSGRKSPVEASQAATLQEQTAAQGRGLLTVSMLPNSEGGFLSHVQPDELAGSSPNINLPVNPPSSLEIAQPVVTKMKKEEVQEEKQHPNAKADDCRREFQGALHAAPSRQARGP</sequence>
<feature type="region of interest" description="Disordered" evidence="2">
    <location>
        <begin position="264"/>
        <end position="295"/>
    </location>
</feature>
<feature type="region of interest" description="Disordered" evidence="2">
    <location>
        <begin position="97"/>
        <end position="252"/>
    </location>
</feature>
<dbReference type="InterPro" id="IPR026581">
    <property type="entry name" value="TCP10L/CENPJ"/>
</dbReference>
<name>G1RLP9_NOMLE</name>
<gene>
    <name evidence="3" type="primary">LOC100596552</name>
</gene>
<dbReference type="Proteomes" id="UP000001073">
    <property type="component" value="Chromosome 3"/>
</dbReference>
<feature type="compositionally biased region" description="Basic and acidic residues" evidence="2">
    <location>
        <begin position="9"/>
        <end position="21"/>
    </location>
</feature>
<reference evidence="3" key="3">
    <citation type="submission" date="2025-09" db="UniProtKB">
        <authorList>
            <consortium name="Ensembl"/>
        </authorList>
    </citation>
    <scope>IDENTIFICATION</scope>
</reference>
<dbReference type="PANTHER" id="PTHR10331">
    <property type="entry name" value="T COMPLEX PROTEIN 10"/>
    <property type="match status" value="1"/>
</dbReference>
<evidence type="ECO:0000256" key="2">
    <source>
        <dbReference type="SAM" id="MobiDB-lite"/>
    </source>
</evidence>
<proteinExistence type="inferred from homology"/>
<feature type="region of interest" description="Disordered" evidence="2">
    <location>
        <begin position="308"/>
        <end position="344"/>
    </location>
</feature>
<dbReference type="InParanoid" id="G1RLP9"/>
<dbReference type="GeneTree" id="ENSGT00530000063927"/>
<organism evidence="3 4">
    <name type="scientific">Nomascus leucogenys</name>
    <name type="common">Northern white-cheeked gibbon</name>
    <name type="synonym">Hylobates leucogenys</name>
    <dbReference type="NCBI Taxonomy" id="61853"/>
    <lineage>
        <taxon>Eukaryota</taxon>
        <taxon>Metazoa</taxon>
        <taxon>Chordata</taxon>
        <taxon>Craniata</taxon>
        <taxon>Vertebrata</taxon>
        <taxon>Euteleostomi</taxon>
        <taxon>Mammalia</taxon>
        <taxon>Eutheria</taxon>
        <taxon>Euarchontoglires</taxon>
        <taxon>Primates</taxon>
        <taxon>Haplorrhini</taxon>
        <taxon>Catarrhini</taxon>
        <taxon>Hylobatidae</taxon>
        <taxon>Nomascus</taxon>
    </lineage>
</organism>
<feature type="compositionally biased region" description="Basic and acidic residues" evidence="2">
    <location>
        <begin position="182"/>
        <end position="197"/>
    </location>
</feature>
<reference evidence="3 4" key="1">
    <citation type="submission" date="2012-10" db="EMBL/GenBank/DDBJ databases">
        <authorList>
            <consortium name="Gibbon Genome Sequencing Consortium"/>
        </authorList>
    </citation>
    <scope>NUCLEOTIDE SEQUENCE [LARGE SCALE GENOMIC DNA]</scope>
</reference>
<feature type="compositionally biased region" description="Low complexity" evidence="2">
    <location>
        <begin position="239"/>
        <end position="252"/>
    </location>
</feature>
<feature type="compositionally biased region" description="Low complexity" evidence="2">
    <location>
        <begin position="24"/>
        <end position="35"/>
    </location>
</feature>
<feature type="compositionally biased region" description="Basic and acidic residues" evidence="2">
    <location>
        <begin position="209"/>
        <end position="220"/>
    </location>
</feature>
<protein>
    <submittedName>
        <fullName evidence="3">Uncharacterized protein</fullName>
    </submittedName>
</protein>
<dbReference type="OMA" id="TEPGCPE"/>
<dbReference type="HOGENOM" id="CLU_906017_0_0_1"/>
<dbReference type="EMBL" id="ADFV01068416">
    <property type="status" value="NOT_ANNOTATED_CDS"/>
    <property type="molecule type" value="Genomic_DNA"/>
</dbReference>
<comment type="similarity">
    <text evidence="1">Belongs to the TCP10 family.</text>
</comment>
<feature type="region of interest" description="Disordered" evidence="2">
    <location>
        <begin position="1"/>
        <end position="46"/>
    </location>
</feature>
<feature type="compositionally biased region" description="Polar residues" evidence="2">
    <location>
        <begin position="146"/>
        <end position="161"/>
    </location>
</feature>
<evidence type="ECO:0000256" key="1">
    <source>
        <dbReference type="ARBA" id="ARBA00005627"/>
    </source>
</evidence>
<dbReference type="STRING" id="61853.ENSNLEP00000014158"/>
<feature type="compositionally biased region" description="Polar residues" evidence="2">
    <location>
        <begin position="224"/>
        <end position="234"/>
    </location>
</feature>
<accession>G1RLP9</accession>
<dbReference type="PANTHER" id="PTHR10331:SF25">
    <property type="entry name" value="T-COMPLEX PROTEIN 10A-RELATED"/>
    <property type="match status" value="1"/>
</dbReference>
<evidence type="ECO:0000313" key="4">
    <source>
        <dbReference type="Proteomes" id="UP000001073"/>
    </source>
</evidence>
<feature type="compositionally biased region" description="Basic and acidic residues" evidence="2">
    <location>
        <begin position="308"/>
        <end position="329"/>
    </location>
</feature>
<keyword evidence="4" id="KW-1185">Reference proteome</keyword>
<dbReference type="eggNOG" id="ENOG502QQR0">
    <property type="taxonomic scope" value="Eukaryota"/>
</dbReference>
<dbReference type="AlphaFoldDB" id="G1RLP9"/>
<evidence type="ECO:0000313" key="3">
    <source>
        <dbReference type="Ensembl" id="ENSNLEP00000014158.2"/>
    </source>
</evidence>
<reference evidence="3" key="2">
    <citation type="submission" date="2025-08" db="UniProtKB">
        <authorList>
            <consortium name="Ensembl"/>
        </authorList>
    </citation>
    <scope>IDENTIFICATION</scope>
</reference>
<dbReference type="Ensembl" id="ENSNLET00000014851.2">
    <property type="protein sequence ID" value="ENSNLEP00000014158.2"/>
    <property type="gene ID" value="ENSNLEG00000011641.2"/>
</dbReference>